<keyword evidence="2" id="KW-1185">Reference proteome</keyword>
<name>A0ACC2WX13_9TREE</name>
<sequence length="1090" mass="117374">MRSVNALTYLATLGAISSVSAGPFNWLHLRDDSATPAESTQAVTASQGNTTSDIAATLTVDGKNVSITELYAYLNGTSSFNASSWLNSTANATHSIVLDLPTEAGIEGSSEETASGEEIELELSYSMEGEAVLSFLNGTQLCTGDDACREIVGEELGMTEAEIQEVEECADDEIEEEWDEDDLDDGSDDDVYCDELEESTSSDSVQATTTSSLAANNWFAGSAPTSTQGVPSSTRSNIYNVAAATGVPSSLATATSTEYLYQTSGAPEGAQATAFPSAAGGSGSNDGDDTTVTETVYVTITVDRIFSGSGQTPTATFSTSGPAATSSSSKASSTSGDSPDSPDSTDTPDSIDSADDGSETGEDCEEEEDTSDALLDEEDDDEWECEETEVESSNSTLVASDYYNVTECASILALNGTDLNSTYADLTAWCVNATASVTPALAEPTSSATETLSSVNSETLSASSSFASATDLPTESASVWASETATEAPSATASATTSFAENQSPDVVTSYVDAYETSYVEPSAVATQSSSAVEGEPTESGSEPAPSAESLSKRLSRGFKKVTNIEHRNSYSFITTATTTAHCVNQVEITPPSLKERTMSSPEMSADTSASETNVPVSLLDTDLYKLTMQNAVLKLFPDSQSEYKFTNRAPDMLFSRRDLEWIRKQVDALSTLRLTPAEREYLEKHCQYFDSEYLDFLENLQLDPANQVKVTFVPQSSTTETDAVPEGKKGPKRQKLDTSEQNGLQKISEPAAPDEKGLIEIKIQGPWKECILYEVPLMSILSEGYFKFDDTDWKDDLEAVEKLAKEKTFRLMTHSQGSLLFSEFGTRRRRSYKVHEAVIKGLIAGDREWVSSEDGKRALSLKKMAAASGLAGTSNVHFAMKFGLRPVGTIAHEWIMAVGAKEDYVTPNIKAMDSWEKVYPPSPTSPLHTMLTDTYTTRTFFQEFTADAERALRWNGLRHDSGSPVMFARQVKQAWESIADVTGKKVEEVLKGKKVIFSDGLDIDGALEIWRTCEALGIDASFGIGTNLTNDFQRASDSSAKSKPLNIVIKLKRIDGLECVKLTDDETKHAGEPDEVSRVEKKLDDTEQA</sequence>
<dbReference type="EMBL" id="JASBWU010000015">
    <property type="protein sequence ID" value="KAJ9115926.1"/>
    <property type="molecule type" value="Genomic_DNA"/>
</dbReference>
<proteinExistence type="predicted"/>
<evidence type="ECO:0000313" key="2">
    <source>
        <dbReference type="Proteomes" id="UP001243375"/>
    </source>
</evidence>
<gene>
    <name evidence="1" type="ORF">QFC22_005069</name>
</gene>
<reference evidence="1" key="1">
    <citation type="submission" date="2023-04" db="EMBL/GenBank/DDBJ databases">
        <title>Draft Genome sequencing of Naganishia species isolated from polar environments using Oxford Nanopore Technology.</title>
        <authorList>
            <person name="Leo P."/>
            <person name="Venkateswaran K."/>
        </authorList>
    </citation>
    <scope>NUCLEOTIDE SEQUENCE</scope>
    <source>
        <strain evidence="1">MNA-CCFEE 5425</strain>
    </source>
</reference>
<evidence type="ECO:0000313" key="1">
    <source>
        <dbReference type="EMBL" id="KAJ9115926.1"/>
    </source>
</evidence>
<dbReference type="Proteomes" id="UP001243375">
    <property type="component" value="Unassembled WGS sequence"/>
</dbReference>
<protein>
    <submittedName>
        <fullName evidence="1">Uncharacterized protein</fullName>
    </submittedName>
</protein>
<accession>A0ACC2WX13</accession>
<comment type="caution">
    <text evidence="1">The sequence shown here is derived from an EMBL/GenBank/DDBJ whole genome shotgun (WGS) entry which is preliminary data.</text>
</comment>
<organism evidence="1 2">
    <name type="scientific">Naganishia vaughanmartiniae</name>
    <dbReference type="NCBI Taxonomy" id="1424756"/>
    <lineage>
        <taxon>Eukaryota</taxon>
        <taxon>Fungi</taxon>
        <taxon>Dikarya</taxon>
        <taxon>Basidiomycota</taxon>
        <taxon>Agaricomycotina</taxon>
        <taxon>Tremellomycetes</taxon>
        <taxon>Filobasidiales</taxon>
        <taxon>Filobasidiaceae</taxon>
        <taxon>Naganishia</taxon>
    </lineage>
</organism>